<dbReference type="InterPro" id="IPR000847">
    <property type="entry name" value="LysR_HTH_N"/>
</dbReference>
<dbReference type="SUPFAM" id="SSF53850">
    <property type="entry name" value="Periplasmic binding protein-like II"/>
    <property type="match status" value="1"/>
</dbReference>
<dbReference type="HOGENOM" id="CLU_039613_39_0_6"/>
<dbReference type="GO" id="GO:0003700">
    <property type="term" value="F:DNA-binding transcription factor activity"/>
    <property type="evidence" value="ECO:0007669"/>
    <property type="project" value="InterPro"/>
</dbReference>
<proteinExistence type="inferred from homology"/>
<dbReference type="InterPro" id="IPR005119">
    <property type="entry name" value="LysR_subst-bd"/>
</dbReference>
<dbReference type="PROSITE" id="PS50931">
    <property type="entry name" value="HTH_LYSR"/>
    <property type="match status" value="1"/>
</dbReference>
<keyword evidence="2" id="KW-0805">Transcription regulation</keyword>
<dbReference type="Proteomes" id="UP000005555">
    <property type="component" value="Unassembled WGS sequence"/>
</dbReference>
<dbReference type="InterPro" id="IPR036390">
    <property type="entry name" value="WH_DNA-bd_sf"/>
</dbReference>
<dbReference type="SUPFAM" id="SSF46785">
    <property type="entry name" value="Winged helix' DNA-binding domain"/>
    <property type="match status" value="1"/>
</dbReference>
<dbReference type="Pfam" id="PF00126">
    <property type="entry name" value="HTH_1"/>
    <property type="match status" value="1"/>
</dbReference>
<dbReference type="EMBL" id="AAPI01000001">
    <property type="protein sequence ID" value="EAS48083.1"/>
    <property type="molecule type" value="Genomic_DNA"/>
</dbReference>
<evidence type="ECO:0000313" key="7">
    <source>
        <dbReference type="Proteomes" id="UP000005555"/>
    </source>
</evidence>
<dbReference type="Gene3D" id="1.10.10.10">
    <property type="entry name" value="Winged helix-like DNA-binding domain superfamily/Winged helix DNA-binding domain"/>
    <property type="match status" value="1"/>
</dbReference>
<dbReference type="PRINTS" id="PR00039">
    <property type="entry name" value="HTHLYSR"/>
</dbReference>
<organism evidence="6 7">
    <name type="scientific">gamma proteobacterium HTCC2207</name>
    <dbReference type="NCBI Taxonomy" id="314287"/>
    <lineage>
        <taxon>Bacteria</taxon>
        <taxon>Pseudomonadati</taxon>
        <taxon>Pseudomonadota</taxon>
        <taxon>Gammaproteobacteria</taxon>
        <taxon>Cellvibrionales</taxon>
        <taxon>Porticoccaceae</taxon>
        <taxon>SAR92 clade</taxon>
    </lineage>
</organism>
<feature type="domain" description="HTH lysR-type" evidence="5">
    <location>
        <begin position="6"/>
        <end position="63"/>
    </location>
</feature>
<keyword evidence="3" id="KW-0238">DNA-binding</keyword>
<reference evidence="6 7" key="1">
    <citation type="submission" date="2006-03" db="EMBL/GenBank/DDBJ databases">
        <authorList>
            <person name="Giovannoni S.J."/>
            <person name="Cho J.-C."/>
            <person name="Ferriera S."/>
            <person name="Johnson J."/>
            <person name="Kravitz S."/>
            <person name="Halpern A."/>
            <person name="Remington K."/>
            <person name="Beeson K."/>
            <person name="Tran B."/>
            <person name="Rogers Y.-H."/>
            <person name="Friedman R."/>
            <person name="Venter J.C."/>
        </authorList>
    </citation>
    <scope>NUCLEOTIDE SEQUENCE [LARGE SCALE GENOMIC DNA]</scope>
    <source>
        <strain evidence="6 7">HTCC2207</strain>
    </source>
</reference>
<dbReference type="PANTHER" id="PTHR30118">
    <property type="entry name" value="HTH-TYPE TRANSCRIPTIONAL REGULATOR LEUO-RELATED"/>
    <property type="match status" value="1"/>
</dbReference>
<keyword evidence="7" id="KW-1185">Reference proteome</keyword>
<dbReference type="STRING" id="314287.GB2207_09741"/>
<comment type="similarity">
    <text evidence="1">Belongs to the LysR transcriptional regulatory family.</text>
</comment>
<evidence type="ECO:0000259" key="5">
    <source>
        <dbReference type="PROSITE" id="PS50931"/>
    </source>
</evidence>
<dbReference type="Pfam" id="PF03466">
    <property type="entry name" value="LysR_substrate"/>
    <property type="match status" value="1"/>
</dbReference>
<protein>
    <submittedName>
        <fullName evidence="6">Nodulation protein d1</fullName>
    </submittedName>
</protein>
<dbReference type="Gene3D" id="3.40.190.10">
    <property type="entry name" value="Periplasmic binding protein-like II"/>
    <property type="match status" value="2"/>
</dbReference>
<dbReference type="InterPro" id="IPR050389">
    <property type="entry name" value="LysR-type_TF"/>
</dbReference>
<evidence type="ECO:0000256" key="2">
    <source>
        <dbReference type="ARBA" id="ARBA00023015"/>
    </source>
</evidence>
<evidence type="ECO:0000256" key="3">
    <source>
        <dbReference type="ARBA" id="ARBA00023125"/>
    </source>
</evidence>
<dbReference type="AlphaFoldDB" id="Q1YUH5"/>
<dbReference type="OrthoDB" id="8720143at2"/>
<sequence length="306" mass="34263">MRFKGLDLNLLLALDVLLDEKSVSRSAERLHLSQPAMSAALRRLREYFNDPILKQHGKRMVSTPHALIIHQELKVVLASVEALISKTAFFDPATTSRKFTITASDYLAQVIFVPLIRHLRNVAPNIQLEIVPPADSTHELLSQGSIDLVILPEQMISDEFPSELLFEDRFVIVGCQSNPAFQQAMTEEAFYTSGHVVVKLGSRRPISVSDQQLESRKKSRDTDILVGSFLLAPEMVVGTDRLTVMHERLANIFATRVPIVTAPLPFSFPSIKEHVQVHSARSNDPGIQYILQKIKEIAITKTNPNI</sequence>
<dbReference type="GO" id="GO:0003677">
    <property type="term" value="F:DNA binding"/>
    <property type="evidence" value="ECO:0007669"/>
    <property type="project" value="UniProtKB-KW"/>
</dbReference>
<evidence type="ECO:0000256" key="1">
    <source>
        <dbReference type="ARBA" id="ARBA00009437"/>
    </source>
</evidence>
<dbReference type="InterPro" id="IPR036388">
    <property type="entry name" value="WH-like_DNA-bd_sf"/>
</dbReference>
<dbReference type="eggNOG" id="COG0583">
    <property type="taxonomic scope" value="Bacteria"/>
</dbReference>
<keyword evidence="4" id="KW-0804">Transcription</keyword>
<evidence type="ECO:0000313" key="6">
    <source>
        <dbReference type="EMBL" id="EAS48083.1"/>
    </source>
</evidence>
<gene>
    <name evidence="6" type="ORF">GB2207_09741</name>
</gene>
<accession>Q1YUH5</accession>
<dbReference type="PANTHER" id="PTHR30118:SF6">
    <property type="entry name" value="HTH-TYPE TRANSCRIPTIONAL REGULATOR LEUO"/>
    <property type="match status" value="1"/>
</dbReference>
<comment type="caution">
    <text evidence="6">The sequence shown here is derived from an EMBL/GenBank/DDBJ whole genome shotgun (WGS) entry which is preliminary data.</text>
</comment>
<evidence type="ECO:0000256" key="4">
    <source>
        <dbReference type="ARBA" id="ARBA00023163"/>
    </source>
</evidence>
<name>Q1YUH5_9GAMM</name>